<dbReference type="EMBL" id="ABYK01000001">
    <property type="protein sequence ID" value="EDZ97117.1"/>
    <property type="molecule type" value="Genomic_DNA"/>
</dbReference>
<reference evidence="1 2" key="1">
    <citation type="journal article" date="2011" name="Appl. Environ. Microbiol.">
        <title>Contribution of a Sodium Ion Gradient to Energy Conservation during Fermentation in the Cyanobacterium Arthrospira (Spirulina) maxima CS-328.</title>
        <authorList>
            <person name="Carrieri D."/>
            <person name="Ananyev G."/>
            <person name="Lenz O."/>
            <person name="Bryant D.A."/>
            <person name="Dismukes G.C."/>
        </authorList>
    </citation>
    <scope>NUCLEOTIDE SEQUENCE [LARGE SCALE GENOMIC DNA]</scope>
    <source>
        <strain evidence="1 2">CS-328</strain>
    </source>
</reference>
<dbReference type="RefSeq" id="WP_006667937.1">
    <property type="nucleotide sequence ID" value="NZ_ABYK01000001.1"/>
</dbReference>
<dbReference type="Proteomes" id="UP000004061">
    <property type="component" value="Unassembled WGS sequence"/>
</dbReference>
<organism evidence="1 2">
    <name type="scientific">Limnospira maxima CS-328</name>
    <dbReference type="NCBI Taxonomy" id="513049"/>
    <lineage>
        <taxon>Bacteria</taxon>
        <taxon>Bacillati</taxon>
        <taxon>Cyanobacteriota</taxon>
        <taxon>Cyanophyceae</taxon>
        <taxon>Oscillatoriophycideae</taxon>
        <taxon>Oscillatoriales</taxon>
        <taxon>Sirenicapillariaceae</taxon>
        <taxon>Limnospira</taxon>
    </lineage>
</organism>
<dbReference type="AlphaFoldDB" id="B5VUA4"/>
<name>B5VUA4_LIMMA</name>
<gene>
    <name evidence="1" type="ORF">AmaxDRAFT_0145</name>
</gene>
<evidence type="ECO:0000313" key="2">
    <source>
        <dbReference type="Proteomes" id="UP000004061"/>
    </source>
</evidence>
<accession>B5VUA4</accession>
<keyword evidence="2" id="KW-1185">Reference proteome</keyword>
<comment type="caution">
    <text evidence="1">The sequence shown here is derived from an EMBL/GenBank/DDBJ whole genome shotgun (WGS) entry which is preliminary data.</text>
</comment>
<proteinExistence type="predicted"/>
<sequence length="55" mass="5951">MTETTISIISIKPVAPIHNISEVTLLLRLVVGFSEGVCANIDSTKFVLLSISNHQ</sequence>
<protein>
    <submittedName>
        <fullName evidence="1">Uncharacterized protein</fullName>
    </submittedName>
</protein>
<evidence type="ECO:0000313" key="1">
    <source>
        <dbReference type="EMBL" id="EDZ97117.1"/>
    </source>
</evidence>